<proteinExistence type="predicted"/>
<name>A0A815WMZ8_9BILA</name>
<dbReference type="Gene3D" id="3.40.50.720">
    <property type="entry name" value="NAD(P)-binding Rossmann-like Domain"/>
    <property type="match status" value="1"/>
</dbReference>
<evidence type="ECO:0000313" key="3">
    <source>
        <dbReference type="Proteomes" id="UP000663864"/>
    </source>
</evidence>
<evidence type="ECO:0000259" key="1">
    <source>
        <dbReference type="Pfam" id="PF01370"/>
    </source>
</evidence>
<dbReference type="GO" id="GO:0050577">
    <property type="term" value="F:GDP-L-fucose synthase activity"/>
    <property type="evidence" value="ECO:0007669"/>
    <property type="project" value="TreeGrafter"/>
</dbReference>
<dbReference type="SUPFAM" id="SSF51735">
    <property type="entry name" value="NAD(P)-binding Rossmann-fold domains"/>
    <property type="match status" value="1"/>
</dbReference>
<protein>
    <recommendedName>
        <fullName evidence="1">NAD-dependent epimerase/dehydratase domain-containing protein</fullName>
    </recommendedName>
</protein>
<dbReference type="InterPro" id="IPR001509">
    <property type="entry name" value="Epimerase_deHydtase"/>
</dbReference>
<evidence type="ECO:0000313" key="2">
    <source>
        <dbReference type="EMBL" id="CAF1543959.1"/>
    </source>
</evidence>
<dbReference type="Gene3D" id="3.90.25.10">
    <property type="entry name" value="UDP-galactose 4-epimerase, domain 1"/>
    <property type="match status" value="1"/>
</dbReference>
<sequence>MNNNILEVAFQFQTWIGPIKVVSILLTVMFPQNAQFPINASLIYDGPPHPASESYACAKRSLAQLTQWFRKQHGCDFISILPGNFFGAYGDFNPNTAPLVNSLIAKMESQRERNLSASLTMMSTGTPLRQV</sequence>
<gene>
    <name evidence="2" type="ORF">ZHD862_LOCUS39156</name>
</gene>
<dbReference type="PANTHER" id="PTHR43238">
    <property type="entry name" value="GDP-L-FUCOSE SYNTHASE"/>
    <property type="match status" value="1"/>
</dbReference>
<dbReference type="AlphaFoldDB" id="A0A815WMZ8"/>
<dbReference type="Pfam" id="PF01370">
    <property type="entry name" value="Epimerase"/>
    <property type="match status" value="1"/>
</dbReference>
<dbReference type="Proteomes" id="UP000663864">
    <property type="component" value="Unassembled WGS sequence"/>
</dbReference>
<organism evidence="2 3">
    <name type="scientific">Rotaria sordida</name>
    <dbReference type="NCBI Taxonomy" id="392033"/>
    <lineage>
        <taxon>Eukaryota</taxon>
        <taxon>Metazoa</taxon>
        <taxon>Spiralia</taxon>
        <taxon>Gnathifera</taxon>
        <taxon>Rotifera</taxon>
        <taxon>Eurotatoria</taxon>
        <taxon>Bdelloidea</taxon>
        <taxon>Philodinida</taxon>
        <taxon>Philodinidae</taxon>
        <taxon>Rotaria</taxon>
    </lineage>
</organism>
<accession>A0A815WMZ8</accession>
<reference evidence="2" key="1">
    <citation type="submission" date="2021-02" db="EMBL/GenBank/DDBJ databases">
        <authorList>
            <person name="Nowell W R."/>
        </authorList>
    </citation>
    <scope>NUCLEOTIDE SEQUENCE</scope>
</reference>
<dbReference type="InterPro" id="IPR036291">
    <property type="entry name" value="NAD(P)-bd_dom_sf"/>
</dbReference>
<dbReference type="EMBL" id="CAJNOT010014490">
    <property type="protein sequence ID" value="CAF1543959.1"/>
    <property type="molecule type" value="Genomic_DNA"/>
</dbReference>
<feature type="non-terminal residue" evidence="2">
    <location>
        <position position="131"/>
    </location>
</feature>
<dbReference type="PANTHER" id="PTHR43238:SF1">
    <property type="entry name" value="GDP-L-FUCOSE SYNTHASE"/>
    <property type="match status" value="1"/>
</dbReference>
<feature type="domain" description="NAD-dependent epimerase/dehydratase" evidence="1">
    <location>
        <begin position="2"/>
        <end position="130"/>
    </location>
</feature>
<comment type="caution">
    <text evidence="2">The sequence shown here is derived from an EMBL/GenBank/DDBJ whole genome shotgun (WGS) entry which is preliminary data.</text>
</comment>